<dbReference type="EMBL" id="JABEVU030000001">
    <property type="protein sequence ID" value="MDB0580017.1"/>
    <property type="molecule type" value="Genomic_DNA"/>
</dbReference>
<evidence type="ECO:0000313" key="4">
    <source>
        <dbReference type="EMBL" id="MDB0580017.1"/>
    </source>
</evidence>
<keyword evidence="4" id="KW-0378">Hydrolase</keyword>
<accession>A0A0C2HI01</accession>
<dbReference type="SUPFAM" id="SSF53474">
    <property type="entry name" value="alpha/beta-Hydrolases"/>
    <property type="match status" value="1"/>
</dbReference>
<reference evidence="6" key="2">
    <citation type="submission" date="2020-04" db="EMBL/GenBank/DDBJ databases">
        <title>Genome analysis and biological profiling of marine Cellulosimicrobium funkei MOSEL-ME6.</title>
        <authorList>
            <person name="Tanveer F."/>
            <person name="Xie Y."/>
            <person name="Shinwari Z.K."/>
        </authorList>
    </citation>
    <scope>NUCLEOTIDE SEQUENCE [LARGE SCALE GENOMIC DNA]</scope>
    <source>
        <strain evidence="6">MOSEL-ME25</strain>
    </source>
</reference>
<dbReference type="EMBL" id="JXII01000003">
    <property type="protein sequence ID" value="KIH71279.1"/>
    <property type="molecule type" value="Genomic_DNA"/>
</dbReference>
<dbReference type="GO" id="GO:0052689">
    <property type="term" value="F:carboxylic ester hydrolase activity"/>
    <property type="evidence" value="ECO:0007669"/>
    <property type="project" value="InterPro"/>
</dbReference>
<dbReference type="InterPro" id="IPR022742">
    <property type="entry name" value="Hydrolase_4"/>
</dbReference>
<dbReference type="AlphaFoldDB" id="A0A0C2HI01"/>
<evidence type="ECO:0000313" key="5">
    <source>
        <dbReference type="Proteomes" id="UP000031546"/>
    </source>
</evidence>
<sequence>MKIVKPEALNYGSGPRAVMLLHSFTGTVRDMKPLAQHLEQHEYTVHVPSFEGHGMGPEALVQSSPEDWWKNVLDGYDQLKDQGHESIAVGGVSQGGVLALRAAEELDSINGIVAMSVPQGRDVGDINRRVLNYTKNFLKFTGEDDEKIMERVQYYKDNPMESLDDFRKLIDEVHGNLGDIGVPAAVKYGGKDAEAYMDSAKHIYDGISHNEKTLQSYADTGHLMTRGGDQQALFEDTRKFFDSLDWQ</sequence>
<feature type="active site" description="Nucleophile" evidence="1">
    <location>
        <position position="93"/>
    </location>
</feature>
<protein>
    <submittedName>
        <fullName evidence="4">Alpha/beta fold hydrolase</fullName>
    </submittedName>
</protein>
<evidence type="ECO:0000313" key="3">
    <source>
        <dbReference type="EMBL" id="KIH71279.1"/>
    </source>
</evidence>
<gene>
    <name evidence="4" type="ORF">F7P68_0005710</name>
    <name evidence="3" type="ORF">SN16_04375</name>
</gene>
<reference evidence="3 5" key="1">
    <citation type="submission" date="2015-01" db="EMBL/GenBank/DDBJ databases">
        <title>Genome sequences of high lactate-tolerant strain Salinicoccus roseus W12 with industrial interest.</title>
        <authorList>
            <person name="Wang H."/>
            <person name="Yu B."/>
        </authorList>
    </citation>
    <scope>NUCLEOTIDE SEQUENCE [LARGE SCALE GENOMIC DNA]</scope>
    <source>
        <strain evidence="3 5">W12</strain>
    </source>
</reference>
<dbReference type="PIRSF" id="PIRSF017388">
    <property type="entry name" value="Esterase_lipase"/>
    <property type="match status" value="1"/>
</dbReference>
<dbReference type="InterPro" id="IPR029058">
    <property type="entry name" value="AB_hydrolase_fold"/>
</dbReference>
<dbReference type="Pfam" id="PF12146">
    <property type="entry name" value="Hydrolase_4"/>
    <property type="match status" value="1"/>
</dbReference>
<comment type="caution">
    <text evidence="3">The sequence shown here is derived from an EMBL/GenBank/DDBJ whole genome shotgun (WGS) entry which is preliminary data.</text>
</comment>
<dbReference type="ESTHER" id="9stap-a0a0c2hi01">
    <property type="family name" value="CarbLipBact_1"/>
</dbReference>
<evidence type="ECO:0000313" key="6">
    <source>
        <dbReference type="Proteomes" id="UP000527860"/>
    </source>
</evidence>
<evidence type="ECO:0000256" key="1">
    <source>
        <dbReference type="PIRSR" id="PIRSR017388-1"/>
    </source>
</evidence>
<dbReference type="Proteomes" id="UP000031546">
    <property type="component" value="Unassembled WGS sequence"/>
</dbReference>
<dbReference type="Proteomes" id="UP000527860">
    <property type="component" value="Unassembled WGS sequence"/>
</dbReference>
<dbReference type="STRING" id="45670.SN16_04375"/>
<keyword evidence="6" id="KW-1185">Reference proteome</keyword>
<feature type="domain" description="Serine aminopeptidase S33" evidence="2">
    <location>
        <begin position="17"/>
        <end position="224"/>
    </location>
</feature>
<name>A0A0C2HI01_9STAP</name>
<dbReference type="InterPro" id="IPR012354">
    <property type="entry name" value="Esterase_lipase"/>
</dbReference>
<organism evidence="3 5">
    <name type="scientific">Salinicoccus roseus</name>
    <dbReference type="NCBI Taxonomy" id="45670"/>
    <lineage>
        <taxon>Bacteria</taxon>
        <taxon>Bacillati</taxon>
        <taxon>Bacillota</taxon>
        <taxon>Bacilli</taxon>
        <taxon>Bacillales</taxon>
        <taxon>Staphylococcaceae</taxon>
        <taxon>Salinicoccus</taxon>
    </lineage>
</organism>
<dbReference type="RefSeq" id="WP_040105390.1">
    <property type="nucleotide sequence ID" value="NZ_JABEVU030000001.1"/>
</dbReference>
<feature type="active site" description="Charge relay system" evidence="1">
    <location>
        <position position="192"/>
    </location>
</feature>
<reference evidence="4" key="3">
    <citation type="submission" date="2020-04" db="EMBL/GenBank/DDBJ databases">
        <authorList>
            <person name="Tanveer F."/>
            <person name="Xie Y."/>
            <person name="Shinwari Z.K."/>
        </authorList>
    </citation>
    <scope>NUCLEOTIDE SEQUENCE</scope>
    <source>
        <strain evidence="4">MOSEL-ME25</strain>
    </source>
</reference>
<dbReference type="Gene3D" id="3.40.50.1820">
    <property type="entry name" value="alpha/beta hydrolase"/>
    <property type="match status" value="1"/>
</dbReference>
<feature type="active site" description="Charge relay system" evidence="1">
    <location>
        <position position="222"/>
    </location>
</feature>
<reference evidence="4 6" key="4">
    <citation type="submission" date="2022-12" db="EMBL/GenBank/DDBJ databases">
        <title>Genome analysis and biological profiling of marine Salinicoccus roseus MOSEL-ME25.</title>
        <authorList>
            <person name="Mirza F.T."/>
            <person name="Xie Y."/>
            <person name="Shinwari Z.K."/>
        </authorList>
    </citation>
    <scope>NUCLEOTIDE SEQUENCE [LARGE SCALE GENOMIC DNA]</scope>
    <source>
        <strain evidence="4 6">MOSEL-ME25</strain>
    </source>
</reference>
<dbReference type="GeneID" id="77844780"/>
<proteinExistence type="predicted"/>
<dbReference type="OrthoDB" id="9800213at2"/>
<evidence type="ECO:0000259" key="2">
    <source>
        <dbReference type="Pfam" id="PF12146"/>
    </source>
</evidence>